<reference evidence="2" key="1">
    <citation type="submission" date="2020-03" db="EMBL/GenBank/DDBJ databases">
        <title>Genome of Pelagibius litoralis DSM 21314T.</title>
        <authorList>
            <person name="Wang G."/>
        </authorList>
    </citation>
    <scope>NUCLEOTIDE SEQUENCE</scope>
    <source>
        <strain evidence="2">DSM 21314</strain>
    </source>
</reference>
<dbReference type="InterPro" id="IPR025227">
    <property type="entry name" value="DUF4169"/>
</dbReference>
<protein>
    <submittedName>
        <fullName evidence="2">DUF4169 family protein</fullName>
    </submittedName>
</protein>
<evidence type="ECO:0000256" key="1">
    <source>
        <dbReference type="SAM" id="MobiDB-lite"/>
    </source>
</evidence>
<dbReference type="AlphaFoldDB" id="A0A967F0I7"/>
<feature type="compositionally biased region" description="Basic and acidic residues" evidence="1">
    <location>
        <begin position="15"/>
        <end position="28"/>
    </location>
</feature>
<feature type="region of interest" description="Disordered" evidence="1">
    <location>
        <begin position="1"/>
        <end position="57"/>
    </location>
</feature>
<sequence length="57" mass="6656">MAEIINLRQAKKRKARDEKLAKAADNRARFGRSKSERKKTDDERDKALRDLDGKKLD</sequence>
<gene>
    <name evidence="2" type="ORF">HBA54_19445</name>
</gene>
<accession>A0A967F0I7</accession>
<dbReference type="EMBL" id="JAAQPH010000016">
    <property type="protein sequence ID" value="NIA70778.1"/>
    <property type="molecule type" value="Genomic_DNA"/>
</dbReference>
<dbReference type="Proteomes" id="UP000761264">
    <property type="component" value="Unassembled WGS sequence"/>
</dbReference>
<organism evidence="2 3">
    <name type="scientific">Pelagibius litoralis</name>
    <dbReference type="NCBI Taxonomy" id="374515"/>
    <lineage>
        <taxon>Bacteria</taxon>
        <taxon>Pseudomonadati</taxon>
        <taxon>Pseudomonadota</taxon>
        <taxon>Alphaproteobacteria</taxon>
        <taxon>Rhodospirillales</taxon>
        <taxon>Rhodovibrionaceae</taxon>
        <taxon>Pelagibius</taxon>
    </lineage>
</organism>
<evidence type="ECO:0000313" key="3">
    <source>
        <dbReference type="Proteomes" id="UP000761264"/>
    </source>
</evidence>
<dbReference type="RefSeq" id="WP_167227736.1">
    <property type="nucleotide sequence ID" value="NZ_JAAQPH010000016.1"/>
</dbReference>
<evidence type="ECO:0000313" key="2">
    <source>
        <dbReference type="EMBL" id="NIA70778.1"/>
    </source>
</evidence>
<dbReference type="Pfam" id="PF13770">
    <property type="entry name" value="DUF4169"/>
    <property type="match status" value="1"/>
</dbReference>
<comment type="caution">
    <text evidence="2">The sequence shown here is derived from an EMBL/GenBank/DDBJ whole genome shotgun (WGS) entry which is preliminary data.</text>
</comment>
<name>A0A967F0I7_9PROT</name>
<feature type="compositionally biased region" description="Basic and acidic residues" evidence="1">
    <location>
        <begin position="38"/>
        <end position="57"/>
    </location>
</feature>
<keyword evidence="3" id="KW-1185">Reference proteome</keyword>
<proteinExistence type="predicted"/>